<comment type="caution">
    <text evidence="1">The sequence shown here is derived from an EMBL/GenBank/DDBJ whole genome shotgun (WGS) entry which is preliminary data.</text>
</comment>
<accession>A0A4Y2BIX9</accession>
<proteinExistence type="predicted"/>
<keyword evidence="2" id="KW-1185">Reference proteome</keyword>
<organism evidence="1 2">
    <name type="scientific">Araneus ventricosus</name>
    <name type="common">Orbweaver spider</name>
    <name type="synonym">Epeira ventricosa</name>
    <dbReference type="NCBI Taxonomy" id="182803"/>
    <lineage>
        <taxon>Eukaryota</taxon>
        <taxon>Metazoa</taxon>
        <taxon>Ecdysozoa</taxon>
        <taxon>Arthropoda</taxon>
        <taxon>Chelicerata</taxon>
        <taxon>Arachnida</taxon>
        <taxon>Araneae</taxon>
        <taxon>Araneomorphae</taxon>
        <taxon>Entelegynae</taxon>
        <taxon>Araneoidea</taxon>
        <taxon>Araneidae</taxon>
        <taxon>Araneus</taxon>
    </lineage>
</organism>
<gene>
    <name evidence="1" type="ORF">AVEN_166051_1</name>
</gene>
<evidence type="ECO:0000313" key="1">
    <source>
        <dbReference type="EMBL" id="GBL91539.1"/>
    </source>
</evidence>
<sequence length="136" mass="15919">MDERLEKLEVRMKTVINSSCKKTSSETVVNKINNDAVHKFGIKTKIPPLVLPEFSGKYEEFSSFKVQYDDLITNNIQLSQSKKLYYLRSCLTHDARDLSSNFDNFEPLCEALITRYDNERLIVEIHVHNIMKFEKI</sequence>
<dbReference type="InterPro" id="IPR005312">
    <property type="entry name" value="DUF1759"/>
</dbReference>
<name>A0A4Y2BIX9_ARAVE</name>
<dbReference type="Proteomes" id="UP000499080">
    <property type="component" value="Unassembled WGS sequence"/>
</dbReference>
<dbReference type="Pfam" id="PF03564">
    <property type="entry name" value="DUF1759"/>
    <property type="match status" value="1"/>
</dbReference>
<evidence type="ECO:0000313" key="2">
    <source>
        <dbReference type="Proteomes" id="UP000499080"/>
    </source>
</evidence>
<reference evidence="1 2" key="1">
    <citation type="journal article" date="2019" name="Sci. Rep.">
        <title>Orb-weaving spider Araneus ventricosus genome elucidates the spidroin gene catalogue.</title>
        <authorList>
            <person name="Kono N."/>
            <person name="Nakamura H."/>
            <person name="Ohtoshi R."/>
            <person name="Moran D.A.P."/>
            <person name="Shinohara A."/>
            <person name="Yoshida Y."/>
            <person name="Fujiwara M."/>
            <person name="Mori M."/>
            <person name="Tomita M."/>
            <person name="Arakawa K."/>
        </authorList>
    </citation>
    <scope>NUCLEOTIDE SEQUENCE [LARGE SCALE GENOMIC DNA]</scope>
</reference>
<dbReference type="OrthoDB" id="7444419at2759"/>
<protein>
    <submittedName>
        <fullName evidence="1">Uncharacterized protein</fullName>
    </submittedName>
</protein>
<dbReference type="AlphaFoldDB" id="A0A4Y2BIX9"/>
<dbReference type="EMBL" id="BGPR01083468">
    <property type="protein sequence ID" value="GBL91539.1"/>
    <property type="molecule type" value="Genomic_DNA"/>
</dbReference>